<dbReference type="Proteomes" id="UP001557484">
    <property type="component" value="Unassembled WGS sequence"/>
</dbReference>
<keyword evidence="3" id="KW-1185">Reference proteome</keyword>
<proteinExistence type="predicted"/>
<dbReference type="EMBL" id="JBFRYB010000001">
    <property type="protein sequence ID" value="MEX1666631.1"/>
    <property type="molecule type" value="Genomic_DNA"/>
</dbReference>
<organism evidence="2 3">
    <name type="scientific">Zhongshania arctica</name>
    <dbReference type="NCBI Taxonomy" id="3238302"/>
    <lineage>
        <taxon>Bacteria</taxon>
        <taxon>Pseudomonadati</taxon>
        <taxon>Pseudomonadota</taxon>
        <taxon>Gammaproteobacteria</taxon>
        <taxon>Cellvibrionales</taxon>
        <taxon>Spongiibacteraceae</taxon>
        <taxon>Zhongshania</taxon>
    </lineage>
</organism>
<keyword evidence="1" id="KW-0472">Membrane</keyword>
<gene>
    <name evidence="2" type="ORF">AB4875_14145</name>
</gene>
<reference evidence="2 3" key="1">
    <citation type="journal article" date="2011" name="Int. J. Syst. Evol. Microbiol.">
        <title>Zhongshania antarctica gen. nov., sp. nov. and Zhongshania guokunii sp. nov., gammaproteobacteria respectively isolated from coastal attached (fast) ice and surface seawater of the Antarctic.</title>
        <authorList>
            <person name="Li H.J."/>
            <person name="Zhang X.Y."/>
            <person name="Chen C.X."/>
            <person name="Zhang Y.J."/>
            <person name="Gao Z.M."/>
            <person name="Yu Y."/>
            <person name="Chen X.L."/>
            <person name="Chen B."/>
            <person name="Zhang Y.Z."/>
        </authorList>
    </citation>
    <scope>NUCLEOTIDE SEQUENCE [LARGE SCALE GENOMIC DNA]</scope>
    <source>
        <strain evidence="2 3">R06B22</strain>
    </source>
</reference>
<keyword evidence="1" id="KW-1133">Transmembrane helix</keyword>
<protein>
    <submittedName>
        <fullName evidence="2">Uncharacterized protein</fullName>
    </submittedName>
</protein>
<dbReference type="RefSeq" id="WP_368376705.1">
    <property type="nucleotide sequence ID" value="NZ_JBFRYB010000001.1"/>
</dbReference>
<keyword evidence="1" id="KW-0812">Transmembrane</keyword>
<evidence type="ECO:0000313" key="2">
    <source>
        <dbReference type="EMBL" id="MEX1666631.1"/>
    </source>
</evidence>
<evidence type="ECO:0000313" key="3">
    <source>
        <dbReference type="Proteomes" id="UP001557484"/>
    </source>
</evidence>
<comment type="caution">
    <text evidence="2">The sequence shown here is derived from an EMBL/GenBank/DDBJ whole genome shotgun (WGS) entry which is preliminary data.</text>
</comment>
<evidence type="ECO:0000256" key="1">
    <source>
        <dbReference type="SAM" id="Phobius"/>
    </source>
</evidence>
<name>A0ABV3TYC8_9GAMM</name>
<accession>A0ABV3TYC8</accession>
<sequence length="53" mass="5623">MSAPNRSVMQSVELNIKLTAGVLAVCLAIGALTYFQFESGTGRKTYVEGDVVS</sequence>
<feature type="transmembrane region" description="Helical" evidence="1">
    <location>
        <begin position="16"/>
        <end position="35"/>
    </location>
</feature>